<keyword evidence="1" id="KW-0812">Transmembrane</keyword>
<feature type="transmembrane region" description="Helical" evidence="1">
    <location>
        <begin position="110"/>
        <end position="127"/>
    </location>
</feature>
<feature type="transmembrane region" description="Helical" evidence="1">
    <location>
        <begin position="373"/>
        <end position="390"/>
    </location>
</feature>
<feature type="transmembrane region" description="Helical" evidence="1">
    <location>
        <begin position="165"/>
        <end position="184"/>
    </location>
</feature>
<protein>
    <submittedName>
        <fullName evidence="2">ABC-2 type transport system permease protein</fullName>
    </submittedName>
</protein>
<evidence type="ECO:0000313" key="3">
    <source>
        <dbReference type="Proteomes" id="UP001248709"/>
    </source>
</evidence>
<evidence type="ECO:0000256" key="1">
    <source>
        <dbReference type="SAM" id="Phobius"/>
    </source>
</evidence>
<feature type="transmembrane region" description="Helical" evidence="1">
    <location>
        <begin position="57"/>
        <end position="75"/>
    </location>
</feature>
<feature type="transmembrane region" description="Helical" evidence="1">
    <location>
        <begin position="21"/>
        <end position="45"/>
    </location>
</feature>
<evidence type="ECO:0000313" key="2">
    <source>
        <dbReference type="EMBL" id="MDT3428965.1"/>
    </source>
</evidence>
<dbReference type="RefSeq" id="WP_312001423.1">
    <property type="nucleotide sequence ID" value="NZ_JAUSUY010000030.1"/>
</dbReference>
<feature type="transmembrane region" description="Helical" evidence="1">
    <location>
        <begin position="278"/>
        <end position="297"/>
    </location>
</feature>
<keyword evidence="1" id="KW-0472">Membrane</keyword>
<organism evidence="2 3">
    <name type="scientific">Paenibacillus forsythiae</name>
    <dbReference type="NCBI Taxonomy" id="365616"/>
    <lineage>
        <taxon>Bacteria</taxon>
        <taxon>Bacillati</taxon>
        <taxon>Bacillota</taxon>
        <taxon>Bacilli</taxon>
        <taxon>Bacillales</taxon>
        <taxon>Paenibacillaceae</taxon>
        <taxon>Paenibacillus</taxon>
    </lineage>
</organism>
<dbReference type="PIRSF" id="PIRSF037259">
    <property type="entry name" value="EcsB_ABC"/>
    <property type="match status" value="1"/>
</dbReference>
<dbReference type="Proteomes" id="UP001248709">
    <property type="component" value="Unassembled WGS sequence"/>
</dbReference>
<sequence length="405" mass="45203">MNLRELQGERRSRAAAKLLPYAGYIIQSGVAVVLLFILIAFSAWYTSVLKDVPSGVPIHWIMLVLLLPAAVHSGFRTYLEPADAVFLLPQEHRMHEYFAPAWIRGTVWKGLRLILALLIAWPLYIRTADSPKSLFVTAALLLGVKLLSAYGCWRELKLVSPAASAGYRLLRWAVGGLIIAAWLWQPFHKGLGFSMLLAAAYLAALAVPARHAVPWERLIAQEKAQSGRAQMLLGWFVEVPGRQQRVYPRRWLSRWGARLPWRSDSAYRYLLTKSFARGDVFGIVLRIGLLALLLEWWNRSSLIGPGIYLFFLFIAGVQLSALSKLHGESFWLTVYPLPENNRSRSTVSFVFRVHLAFALALWLPLAAGGSGQLPRTLGALAAGVALTLLVRARVARKMGRSSDDI</sequence>
<feature type="transmembrane region" description="Helical" evidence="1">
    <location>
        <begin position="349"/>
        <end position="367"/>
    </location>
</feature>
<reference evidence="2 3" key="1">
    <citation type="submission" date="2023-07" db="EMBL/GenBank/DDBJ databases">
        <title>Genomic Encyclopedia of Type Strains, Phase IV (KMG-IV): sequencing the most valuable type-strain genomes for metagenomic binning, comparative biology and taxonomic classification.</title>
        <authorList>
            <person name="Goeker M."/>
        </authorList>
    </citation>
    <scope>NUCLEOTIDE SEQUENCE [LARGE SCALE GENOMIC DNA]</scope>
    <source>
        <strain evidence="2 3">T98</strain>
    </source>
</reference>
<keyword evidence="1" id="KW-1133">Transmembrane helix</keyword>
<name>A0ABU3HDT1_9BACL</name>
<keyword evidence="3" id="KW-1185">Reference proteome</keyword>
<dbReference type="Pfam" id="PF05975">
    <property type="entry name" value="EcsB"/>
    <property type="match status" value="1"/>
</dbReference>
<proteinExistence type="predicted"/>
<accession>A0ABU3HDT1</accession>
<dbReference type="EMBL" id="JAUSUY010000030">
    <property type="protein sequence ID" value="MDT3428965.1"/>
    <property type="molecule type" value="Genomic_DNA"/>
</dbReference>
<gene>
    <name evidence="2" type="ORF">J2Z22_004561</name>
</gene>
<feature type="transmembrane region" description="Helical" evidence="1">
    <location>
        <begin position="303"/>
        <end position="322"/>
    </location>
</feature>
<feature type="transmembrane region" description="Helical" evidence="1">
    <location>
        <begin position="190"/>
        <end position="209"/>
    </location>
</feature>
<comment type="caution">
    <text evidence="2">The sequence shown here is derived from an EMBL/GenBank/DDBJ whole genome shotgun (WGS) entry which is preliminary data.</text>
</comment>
<feature type="transmembrane region" description="Helical" evidence="1">
    <location>
        <begin position="133"/>
        <end position="153"/>
    </location>
</feature>
<dbReference type="InterPro" id="IPR010288">
    <property type="entry name" value="EcsB_ABC"/>
</dbReference>